<sequence>MAPIKPFKISVPESSIQTLKTKLSLTTFPQEVDMSDSWAYGAPLKDIKRLATYWQDGFDWRAAESQLNEQLPQFTTTISVPDGFGDIDVHFVHQRSESEDSIPLLFCHGWPGSFLEVVKILPLLTKASGQQDQPSFHVVAPSLPNFGFSGKVTKPGFGPIQYAQVCHALMLQLGYDKYVTQGGDWGYAITRSMGIQYPEHVLASHLNLVLTFKPPTLTGNPTEFIKHAVLPYSEAEKEGIKRTEWFRSEGMGYNLEQSTRPHTLGFGLADSPVALLAWVYEKLHDWTDGYPWTDDEVLTWISIYAYSTAGPDSSVRIYYEERKQGSVASGNNKYNDKVLLGLSYFPRDLLLPPNSWGRTLGPVVFEKRHEDGGHFAAYERPEKLVDDLRTMFGKGGGAEGVAKKLKAQPGI</sequence>
<keyword evidence="2" id="KW-0058">Aromatic hydrocarbons catabolism</keyword>
<keyword evidence="7" id="KW-1185">Reference proteome</keyword>
<evidence type="ECO:0000313" key="7">
    <source>
        <dbReference type="Proteomes" id="UP000078576"/>
    </source>
</evidence>
<feature type="active site" description="Proton donor" evidence="4">
    <location>
        <position position="374"/>
    </location>
</feature>
<evidence type="ECO:0000256" key="4">
    <source>
        <dbReference type="PIRSR" id="PIRSR001112-1"/>
    </source>
</evidence>
<accession>A0A194UTT8</accession>
<evidence type="ECO:0000256" key="3">
    <source>
        <dbReference type="ARBA" id="ARBA00022801"/>
    </source>
</evidence>
<evidence type="ECO:0000256" key="1">
    <source>
        <dbReference type="ARBA" id="ARBA00010088"/>
    </source>
</evidence>
<dbReference type="Proteomes" id="UP000078576">
    <property type="component" value="Unassembled WGS sequence"/>
</dbReference>
<evidence type="ECO:0000256" key="2">
    <source>
        <dbReference type="ARBA" id="ARBA00022797"/>
    </source>
</evidence>
<dbReference type="AlphaFoldDB" id="A0A194UTT8"/>
<dbReference type="GO" id="GO:0004301">
    <property type="term" value="F:epoxide hydrolase activity"/>
    <property type="evidence" value="ECO:0007669"/>
    <property type="project" value="TreeGrafter"/>
</dbReference>
<dbReference type="Pfam" id="PF06441">
    <property type="entry name" value="EHN"/>
    <property type="match status" value="1"/>
</dbReference>
<evidence type="ECO:0000259" key="5">
    <source>
        <dbReference type="Pfam" id="PF06441"/>
    </source>
</evidence>
<name>A0A194UTT8_CYTMA</name>
<dbReference type="PIRSF" id="PIRSF001112">
    <property type="entry name" value="Epoxide_hydrolase"/>
    <property type="match status" value="1"/>
</dbReference>
<feature type="domain" description="Epoxide hydrolase N-terminal" evidence="5">
    <location>
        <begin position="4"/>
        <end position="117"/>
    </location>
</feature>
<feature type="active site" description="Nucleophile" evidence="4">
    <location>
        <position position="184"/>
    </location>
</feature>
<keyword evidence="3 6" id="KW-0378">Hydrolase</keyword>
<comment type="similarity">
    <text evidence="1">Belongs to the peptidase S33 family.</text>
</comment>
<dbReference type="InterPro" id="IPR010497">
    <property type="entry name" value="Epoxide_hydro_N"/>
</dbReference>
<gene>
    <name evidence="6" type="ORF">VP1G_02321</name>
</gene>
<dbReference type="SUPFAM" id="SSF53474">
    <property type="entry name" value="alpha/beta-Hydrolases"/>
    <property type="match status" value="1"/>
</dbReference>
<dbReference type="InterPro" id="IPR029058">
    <property type="entry name" value="AB_hydrolase_fold"/>
</dbReference>
<dbReference type="OrthoDB" id="7130006at2759"/>
<organism evidence="6 7">
    <name type="scientific">Cytospora mali</name>
    <name type="common">Apple Valsa canker fungus</name>
    <name type="synonym">Valsa mali</name>
    <dbReference type="NCBI Taxonomy" id="578113"/>
    <lineage>
        <taxon>Eukaryota</taxon>
        <taxon>Fungi</taxon>
        <taxon>Dikarya</taxon>
        <taxon>Ascomycota</taxon>
        <taxon>Pezizomycotina</taxon>
        <taxon>Sordariomycetes</taxon>
        <taxon>Sordariomycetidae</taxon>
        <taxon>Diaporthales</taxon>
        <taxon>Cytosporaceae</taxon>
        <taxon>Cytospora</taxon>
    </lineage>
</organism>
<dbReference type="InterPro" id="IPR000639">
    <property type="entry name" value="Epox_hydrolase-like"/>
</dbReference>
<dbReference type="Gene3D" id="3.40.50.1820">
    <property type="entry name" value="alpha/beta hydrolase"/>
    <property type="match status" value="1"/>
</dbReference>
<protein>
    <submittedName>
        <fullName evidence="6">Epoxide hydrolase</fullName>
    </submittedName>
</protein>
<dbReference type="EMBL" id="KN714677">
    <property type="protein sequence ID" value="KUI55073.1"/>
    <property type="molecule type" value="Genomic_DNA"/>
</dbReference>
<evidence type="ECO:0000313" key="6">
    <source>
        <dbReference type="EMBL" id="KUI55073.1"/>
    </source>
</evidence>
<reference evidence="7" key="1">
    <citation type="submission" date="2014-12" db="EMBL/GenBank/DDBJ databases">
        <title>Genome Sequence of Valsa Canker Pathogens Uncovers a Specific Adaption of Colonization on Woody Bark.</title>
        <authorList>
            <person name="Yin Z."/>
            <person name="Liu H."/>
            <person name="Gao X."/>
            <person name="Li Z."/>
            <person name="Song N."/>
            <person name="Ke X."/>
            <person name="Dai Q."/>
            <person name="Wu Y."/>
            <person name="Sun Y."/>
            <person name="Xu J.-R."/>
            <person name="Kang Z.K."/>
            <person name="Wang L."/>
            <person name="Huang L."/>
        </authorList>
    </citation>
    <scope>NUCLEOTIDE SEQUENCE [LARGE SCALE GENOMIC DNA]</scope>
    <source>
        <strain evidence="7">SXYL134</strain>
    </source>
</reference>
<dbReference type="GO" id="GO:0097176">
    <property type="term" value="P:epoxide metabolic process"/>
    <property type="evidence" value="ECO:0007669"/>
    <property type="project" value="TreeGrafter"/>
</dbReference>
<feature type="active site" description="Proton donor" evidence="4">
    <location>
        <position position="318"/>
    </location>
</feature>
<dbReference type="InterPro" id="IPR016292">
    <property type="entry name" value="Epoxide_hydrolase"/>
</dbReference>
<proteinExistence type="inferred from homology"/>
<dbReference type="PANTHER" id="PTHR21661:SF35">
    <property type="entry name" value="EPOXIDE HYDROLASE"/>
    <property type="match status" value="1"/>
</dbReference>
<dbReference type="STRING" id="694573.A0A194UTT8"/>
<dbReference type="PANTHER" id="PTHR21661">
    <property type="entry name" value="EPOXIDE HYDROLASE 1-RELATED"/>
    <property type="match status" value="1"/>
</dbReference>
<dbReference type="PRINTS" id="PR00412">
    <property type="entry name" value="EPOXHYDRLASE"/>
</dbReference>